<dbReference type="NCBIfam" id="TIGR01643">
    <property type="entry name" value="YD_repeat_2x"/>
    <property type="match status" value="2"/>
</dbReference>
<dbReference type="InterPro" id="IPR056823">
    <property type="entry name" value="TEN-like_YD-shell"/>
</dbReference>
<keyword evidence="1" id="KW-0677">Repeat</keyword>
<feature type="domain" description="Teneurin-like YD-shell" evidence="3">
    <location>
        <begin position="696"/>
        <end position="884"/>
    </location>
</feature>
<protein>
    <recommendedName>
        <fullName evidence="6">RHS repeat protein</fullName>
    </recommendedName>
</protein>
<dbReference type="Proteomes" id="UP001562178">
    <property type="component" value="Unassembled WGS sequence"/>
</dbReference>
<dbReference type="Pfam" id="PF05593">
    <property type="entry name" value="RHS_repeat"/>
    <property type="match status" value="2"/>
</dbReference>
<dbReference type="Pfam" id="PF25023">
    <property type="entry name" value="TEN_YD-shell"/>
    <property type="match status" value="2"/>
</dbReference>
<evidence type="ECO:0000313" key="4">
    <source>
        <dbReference type="EMBL" id="MEY2250743.1"/>
    </source>
</evidence>
<comment type="caution">
    <text evidence="4">The sequence shown here is derived from an EMBL/GenBank/DDBJ whole genome shotgun (WGS) entry which is preliminary data.</text>
</comment>
<feature type="domain" description="Teneurin-like YD-shell" evidence="3">
    <location>
        <begin position="935"/>
        <end position="1080"/>
    </location>
</feature>
<dbReference type="EMBL" id="JBGBDC010000002">
    <property type="protein sequence ID" value="MEY2250743.1"/>
    <property type="molecule type" value="Genomic_DNA"/>
</dbReference>
<evidence type="ECO:0000259" key="3">
    <source>
        <dbReference type="Pfam" id="PF25023"/>
    </source>
</evidence>
<organism evidence="4 5">
    <name type="scientific">Comamonas sediminis</name>
    <dbReference type="NCBI Taxonomy" id="1783360"/>
    <lineage>
        <taxon>Bacteria</taxon>
        <taxon>Pseudomonadati</taxon>
        <taxon>Pseudomonadota</taxon>
        <taxon>Betaproteobacteria</taxon>
        <taxon>Burkholderiales</taxon>
        <taxon>Comamonadaceae</taxon>
        <taxon>Comamonas</taxon>
    </lineage>
</organism>
<evidence type="ECO:0000259" key="2">
    <source>
        <dbReference type="Pfam" id="PF20148"/>
    </source>
</evidence>
<dbReference type="InterPro" id="IPR031325">
    <property type="entry name" value="RHS_repeat"/>
</dbReference>
<sequence>MIGKLYRYSVAVLIAACAHHSFSQEVIPDLYKDPGIYPNRDYINQNVSENIDPFTGSLQRQYVDLHLPGNGGFDLKVIRSYNSSSVEPLNPAAYDSSSGAGVGWSIHFGRVLKNKERTICLNKNAQTVADNPVLELPDGSRQLLAFTGNTSPLMLTTQRWRADCINSGGLRVFSPDGMQYEMTHLVNMTGGVNPIFAWFTTKIIDRNGNNAVINYKASASSEISNIVTSDGRNITFTYADSGARTPRISRISSAGQTWNYAYQAVPNVLYSYFLTSVTRPDGTSWKYQYNGNLNTLPGSHVMKDVTYPQGGVISYTYDFVYFDGQANPLSRTTVVKGKRSNNGGNWSFRYAPGSRNTYDTTTVTTPTGTITYQHVGPNYSSSGTVWMVGLLMSKKTGNTQTETYTWDKQKISNENYFRPGAFVTKVDSGQTNAPILTKKTTVRDGATYTITNSQFDSYGNPRTVVESGPSGGSKTTTISYYTNAAKWIINKSQNESFTGSSISRAFDGNGNLTSFTEDGVTTTYRYDAQGNMVAKTLPRSQVHNYSNFKRGIPQSETQPESISIRRQVDDAGNVISETNGDGHTTRLRYDSMNRITSIDYPAGTSVSVAYTATTKTATRGALVERTVYNSFGQATGVTLGGIARKFTVDVLGRRTFESDPDSNAGTSYQFDILDRITRISNADNTSSNVVYGAGTKRVTDERGNVTTYSYRSYGDPDQQLLMGISAPEASASVTIARNSKGLITSATQAGLTRSYKYNSNYHLESVTNPETGITKYGRDVAGNMTSSAVGASATTRYAYDAQNRLTSITYPTGTPNVSNTYSKTHRLLTARSSTGNRSYSYDANGNMTSETLQVDGQTFKASYTYNGLDQLASITYPSGKTVSYSPNALGRPTQVSGYVRNITYWPSGQLRQINYSNGTITEYQQNARLWPSTFTTRKGGGVNYNNNSYNYDDVGNLTSIRDSVDADNNRTLSYDKINRLISSNGPWGSGVVGYGGNGNITSQKFGSNTLSYNYDRNNKLASTQKGGVANYYSYDAYGNIVIGDGKKYTYDNASNLICVDCDNAASKVEYAYDAQNNRSIIVKAGVKSYEFYNSSHDLLVDYSPSELHKATEYIYLGGKRIAQRVFQSQK</sequence>
<name>A0ABV4B088_9BURK</name>
<dbReference type="InterPro" id="IPR045351">
    <property type="entry name" value="DUF6531"/>
</dbReference>
<gene>
    <name evidence="4" type="ORF">AB7A72_07005</name>
</gene>
<proteinExistence type="predicted"/>
<dbReference type="PANTHER" id="PTHR32305:SF15">
    <property type="entry name" value="PROTEIN RHSA-RELATED"/>
    <property type="match status" value="1"/>
</dbReference>
<dbReference type="RefSeq" id="WP_369459432.1">
    <property type="nucleotide sequence ID" value="NZ_JBGBDC010000002.1"/>
</dbReference>
<evidence type="ECO:0000256" key="1">
    <source>
        <dbReference type="ARBA" id="ARBA00022737"/>
    </source>
</evidence>
<dbReference type="Pfam" id="PF20148">
    <property type="entry name" value="DUF6531"/>
    <property type="match status" value="1"/>
</dbReference>
<feature type="domain" description="DUF6531" evidence="2">
    <location>
        <begin position="49"/>
        <end position="121"/>
    </location>
</feature>
<dbReference type="Gene3D" id="2.180.10.10">
    <property type="entry name" value="RHS repeat-associated core"/>
    <property type="match status" value="3"/>
</dbReference>
<dbReference type="PANTHER" id="PTHR32305">
    <property type="match status" value="1"/>
</dbReference>
<evidence type="ECO:0000313" key="5">
    <source>
        <dbReference type="Proteomes" id="UP001562178"/>
    </source>
</evidence>
<dbReference type="InterPro" id="IPR006530">
    <property type="entry name" value="YD"/>
</dbReference>
<keyword evidence="5" id="KW-1185">Reference proteome</keyword>
<reference evidence="4 5" key="1">
    <citation type="journal article" date="2016" name="Int. J. Syst. Evol. Microbiol.">
        <title>Description of Comamonas sediminis sp. nov., isolated from lagoon sediments.</title>
        <authorList>
            <person name="Subhash Y."/>
            <person name="Bang J.J."/>
            <person name="You T.H."/>
            <person name="Lee S.S."/>
        </authorList>
    </citation>
    <scope>NUCLEOTIDE SEQUENCE [LARGE SCALE GENOMIC DNA]</scope>
    <source>
        <strain evidence="4 5">JCM 31169</strain>
    </source>
</reference>
<evidence type="ECO:0008006" key="6">
    <source>
        <dbReference type="Google" id="ProtNLM"/>
    </source>
</evidence>
<dbReference type="InterPro" id="IPR050708">
    <property type="entry name" value="T6SS_VgrG/RHS"/>
</dbReference>
<accession>A0ABV4B088</accession>